<evidence type="ECO:0000256" key="4">
    <source>
        <dbReference type="ARBA" id="ARBA00022679"/>
    </source>
</evidence>
<evidence type="ECO:0000256" key="10">
    <source>
        <dbReference type="PIRNR" id="PIRNR006268"/>
    </source>
</evidence>
<dbReference type="GO" id="GO:0046872">
    <property type="term" value="F:metal ion binding"/>
    <property type="evidence" value="ECO:0007669"/>
    <property type="project" value="UniProtKB-UniRule"/>
</dbReference>
<proteinExistence type="inferred from homology"/>
<dbReference type="EMBL" id="LQRA01000001">
    <property type="protein sequence ID" value="KZE84410.1"/>
    <property type="molecule type" value="Genomic_DNA"/>
</dbReference>
<comment type="caution">
    <text evidence="12">The sequence shown here is derived from an EMBL/GenBank/DDBJ whole genome shotgun (WGS) entry which is preliminary data.</text>
</comment>
<evidence type="ECO:0000256" key="5">
    <source>
        <dbReference type="ARBA" id="ARBA00022723"/>
    </source>
</evidence>
<accession>A0A164AR91</accession>
<dbReference type="Gene3D" id="3.10.520.10">
    <property type="entry name" value="ApbE-like domains"/>
    <property type="match status" value="1"/>
</dbReference>
<dbReference type="RefSeq" id="WP_063177575.1">
    <property type="nucleotide sequence ID" value="NZ_LQRA01000001.1"/>
</dbReference>
<feature type="binding site" evidence="11">
    <location>
        <position position="169"/>
    </location>
    <ligand>
        <name>Mg(2+)</name>
        <dbReference type="ChEBI" id="CHEBI:18420"/>
    </ligand>
</feature>
<dbReference type="InterPro" id="IPR024932">
    <property type="entry name" value="ApbE"/>
</dbReference>
<dbReference type="GO" id="GO:0016740">
    <property type="term" value="F:transferase activity"/>
    <property type="evidence" value="ECO:0007669"/>
    <property type="project" value="UniProtKB-UniRule"/>
</dbReference>
<dbReference type="Proteomes" id="UP000076563">
    <property type="component" value="Unassembled WGS sequence"/>
</dbReference>
<evidence type="ECO:0000313" key="13">
    <source>
        <dbReference type="Proteomes" id="UP000076563"/>
    </source>
</evidence>
<dbReference type="AlphaFoldDB" id="A0A164AR91"/>
<evidence type="ECO:0000256" key="2">
    <source>
        <dbReference type="ARBA" id="ARBA00016337"/>
    </source>
</evidence>
<reference evidence="13" key="1">
    <citation type="submission" date="2016-01" db="EMBL/GenBank/DDBJ databases">
        <title>Draft genome of Chromobacterium sp. F49.</title>
        <authorList>
            <person name="Hong K.W."/>
        </authorList>
    </citation>
    <scope>NUCLEOTIDE SEQUENCE [LARGE SCALE GENOMIC DNA]</scope>
    <source>
        <strain evidence="13">M63</strain>
    </source>
</reference>
<gene>
    <name evidence="12" type="ORF">AV654_00440</name>
</gene>
<comment type="similarity">
    <text evidence="10">Belongs to the ApbE family.</text>
</comment>
<keyword evidence="4 10" id="KW-0808">Transferase</keyword>
<evidence type="ECO:0000256" key="8">
    <source>
        <dbReference type="ARBA" id="ARBA00031306"/>
    </source>
</evidence>
<evidence type="ECO:0000256" key="1">
    <source>
        <dbReference type="ARBA" id="ARBA00011955"/>
    </source>
</evidence>
<name>A0A164AR91_9BACL</name>
<dbReference type="PANTHER" id="PTHR30040">
    <property type="entry name" value="THIAMINE BIOSYNTHESIS LIPOPROTEIN APBE"/>
    <property type="match status" value="1"/>
</dbReference>
<keyword evidence="13" id="KW-1185">Reference proteome</keyword>
<dbReference type="OrthoDB" id="9778595at2"/>
<evidence type="ECO:0000313" key="12">
    <source>
        <dbReference type="EMBL" id="KZE84410.1"/>
    </source>
</evidence>
<dbReference type="InterPro" id="IPR003374">
    <property type="entry name" value="ApbE-like_sf"/>
</dbReference>
<evidence type="ECO:0000256" key="11">
    <source>
        <dbReference type="PIRSR" id="PIRSR006268-2"/>
    </source>
</evidence>
<dbReference type="SUPFAM" id="SSF143631">
    <property type="entry name" value="ApbE-like"/>
    <property type="match status" value="1"/>
</dbReference>
<keyword evidence="7 10" id="KW-0460">Magnesium</keyword>
<comment type="cofactor">
    <cofactor evidence="11">
        <name>Mg(2+)</name>
        <dbReference type="ChEBI" id="CHEBI:18420"/>
    </cofactor>
    <cofactor evidence="11">
        <name>Mn(2+)</name>
        <dbReference type="ChEBI" id="CHEBI:29035"/>
    </cofactor>
    <text evidence="11">Magnesium. Can also use manganese.</text>
</comment>
<dbReference type="PIRSF" id="PIRSF006268">
    <property type="entry name" value="ApbE"/>
    <property type="match status" value="1"/>
</dbReference>
<comment type="catalytic activity">
    <reaction evidence="9 10">
        <text>L-threonyl-[protein] + FAD = FMN-L-threonyl-[protein] + AMP + H(+)</text>
        <dbReference type="Rhea" id="RHEA:36847"/>
        <dbReference type="Rhea" id="RHEA-COMP:11060"/>
        <dbReference type="Rhea" id="RHEA-COMP:11061"/>
        <dbReference type="ChEBI" id="CHEBI:15378"/>
        <dbReference type="ChEBI" id="CHEBI:30013"/>
        <dbReference type="ChEBI" id="CHEBI:57692"/>
        <dbReference type="ChEBI" id="CHEBI:74257"/>
        <dbReference type="ChEBI" id="CHEBI:456215"/>
        <dbReference type="EC" id="2.7.1.180"/>
    </reaction>
</comment>
<dbReference type="EC" id="2.7.1.180" evidence="1 10"/>
<keyword evidence="6 10" id="KW-0274">FAD</keyword>
<evidence type="ECO:0000256" key="7">
    <source>
        <dbReference type="ARBA" id="ARBA00022842"/>
    </source>
</evidence>
<sequence>MKASKTTPQLPAHGFPAVEFKAMGTEIAAISRDGHARPYWCLPVIRWFEGVEGIASRFQPNSELSRFNRTPAGRQVKLSPRLYSLIRSAWSWHHKTDGLFQPFVGSELCRLGYHDSFEKIGTTAQQSAHAESAEEAGRPDHQEYSRALILDDQAGTAARNVPASLDLGGMGKGWTTDRAALLLRDSFRVSQGLVDAGGDMRVWSDGEPWPIGVQSPFREEEEWLRLWLKNAAVATSNIVYRQWEYRGKTHHHILNGRTGQPAETDIVQATVLGHSVEEAEVAAKVICMIGSEPLSEWMQAHFPRLGYIAITRSGSIRINRRVYDYAEKVVAL</sequence>
<keyword evidence="3 10" id="KW-0285">Flavoprotein</keyword>
<protein>
    <recommendedName>
        <fullName evidence="2 10">FAD:protein FMN transferase</fullName>
        <ecNumber evidence="1 10">2.7.1.180</ecNumber>
    </recommendedName>
    <alternativeName>
        <fullName evidence="8 10">Flavin transferase</fullName>
    </alternativeName>
</protein>
<organism evidence="12 13">
    <name type="scientific">Paenibacillus elgii</name>
    <dbReference type="NCBI Taxonomy" id="189691"/>
    <lineage>
        <taxon>Bacteria</taxon>
        <taxon>Bacillati</taxon>
        <taxon>Bacillota</taxon>
        <taxon>Bacilli</taxon>
        <taxon>Bacillales</taxon>
        <taxon>Paenibacillaceae</taxon>
        <taxon>Paenibacillus</taxon>
    </lineage>
</organism>
<dbReference type="PANTHER" id="PTHR30040:SF2">
    <property type="entry name" value="FAD:PROTEIN FMN TRANSFERASE"/>
    <property type="match status" value="1"/>
</dbReference>
<evidence type="ECO:0000256" key="3">
    <source>
        <dbReference type="ARBA" id="ARBA00022630"/>
    </source>
</evidence>
<dbReference type="Pfam" id="PF02424">
    <property type="entry name" value="ApbE"/>
    <property type="match status" value="1"/>
</dbReference>
<evidence type="ECO:0000256" key="6">
    <source>
        <dbReference type="ARBA" id="ARBA00022827"/>
    </source>
</evidence>
<keyword evidence="5 10" id="KW-0479">Metal-binding</keyword>
<evidence type="ECO:0000256" key="9">
    <source>
        <dbReference type="ARBA" id="ARBA00048540"/>
    </source>
</evidence>